<accession>A0A8X7VN41</accession>
<evidence type="ECO:0000313" key="3">
    <source>
        <dbReference type="Proteomes" id="UP000886595"/>
    </source>
</evidence>
<sequence length="403" mass="44390">MHYDTRNGSAVVHRKFHGVGSCGGASTSGGVPLRSASISNDPAVFVDPGVSRENNTERKKRERPETEGETAGEDTRKKKGRKLPSLAGRRTLSVGEEELRDLDPSVEPRDNNVPDRSPEGERDVERLVTSSEKREKDAEGNLRDTLGERDNSPQGSQEDFENLAGTPLSEGRHTRRSGDTTFDRSGHMLARSMAQPPRRSDSLLSGSSRTALPDKVSFEFGRELPLSSCPWECARLIRQIRGGPDDLPSVEDLAFKDYYERAARSPVRKNANMEKGKVAAAEFHRKEMARLRDSRVIEVTKERVKVQTEMISKATPNDRGNGSSEVHHVDPLVAAGLVDTPERDCGSSDEGESGQHLCWDVVDPDEQPAESRIQGTEEALGENSEGTGRALRETRSLPVDEQL</sequence>
<name>A0A8X7VN41_BRACI</name>
<feature type="compositionally biased region" description="Basic and acidic residues" evidence="1">
    <location>
        <begin position="101"/>
        <end position="151"/>
    </location>
</feature>
<keyword evidence="3" id="KW-1185">Reference proteome</keyword>
<evidence type="ECO:0000313" key="2">
    <source>
        <dbReference type="EMBL" id="KAG2314883.1"/>
    </source>
</evidence>
<dbReference type="EMBL" id="JAAMPC010000004">
    <property type="protein sequence ID" value="KAG2314883.1"/>
    <property type="molecule type" value="Genomic_DNA"/>
</dbReference>
<organism evidence="2 3">
    <name type="scientific">Brassica carinata</name>
    <name type="common">Ethiopian mustard</name>
    <name type="synonym">Abyssinian cabbage</name>
    <dbReference type="NCBI Taxonomy" id="52824"/>
    <lineage>
        <taxon>Eukaryota</taxon>
        <taxon>Viridiplantae</taxon>
        <taxon>Streptophyta</taxon>
        <taxon>Embryophyta</taxon>
        <taxon>Tracheophyta</taxon>
        <taxon>Spermatophyta</taxon>
        <taxon>Magnoliopsida</taxon>
        <taxon>eudicotyledons</taxon>
        <taxon>Gunneridae</taxon>
        <taxon>Pentapetalae</taxon>
        <taxon>rosids</taxon>
        <taxon>malvids</taxon>
        <taxon>Brassicales</taxon>
        <taxon>Brassicaceae</taxon>
        <taxon>Brassiceae</taxon>
        <taxon>Brassica</taxon>
    </lineage>
</organism>
<evidence type="ECO:0000256" key="1">
    <source>
        <dbReference type="SAM" id="MobiDB-lite"/>
    </source>
</evidence>
<proteinExistence type="predicted"/>
<reference evidence="2 3" key="1">
    <citation type="submission" date="2020-02" db="EMBL/GenBank/DDBJ databases">
        <authorList>
            <person name="Ma Q."/>
            <person name="Huang Y."/>
            <person name="Song X."/>
            <person name="Pei D."/>
        </authorList>
    </citation>
    <scope>NUCLEOTIDE SEQUENCE [LARGE SCALE GENOMIC DNA]</scope>
    <source>
        <strain evidence="2">Sxm20200214</strain>
        <tissue evidence="2">Leaf</tissue>
    </source>
</reference>
<dbReference type="AlphaFoldDB" id="A0A8X7VN41"/>
<gene>
    <name evidence="2" type="ORF">Bca52824_018005</name>
</gene>
<comment type="caution">
    <text evidence="2">The sequence shown here is derived from an EMBL/GenBank/DDBJ whole genome shotgun (WGS) entry which is preliminary data.</text>
</comment>
<feature type="compositionally biased region" description="Basic and acidic residues" evidence="1">
    <location>
        <begin position="54"/>
        <end position="66"/>
    </location>
</feature>
<feature type="compositionally biased region" description="Basic and acidic residues" evidence="1">
    <location>
        <begin position="170"/>
        <end position="186"/>
    </location>
</feature>
<feature type="region of interest" description="Disordered" evidence="1">
    <location>
        <begin position="17"/>
        <end position="208"/>
    </location>
</feature>
<feature type="region of interest" description="Disordered" evidence="1">
    <location>
        <begin position="339"/>
        <end position="403"/>
    </location>
</feature>
<protein>
    <submittedName>
        <fullName evidence="2">Uncharacterized protein</fullName>
    </submittedName>
</protein>
<dbReference type="Proteomes" id="UP000886595">
    <property type="component" value="Unassembled WGS sequence"/>
</dbReference>